<dbReference type="InterPro" id="IPR009351">
    <property type="entry name" value="AlkZ-like"/>
</dbReference>
<dbReference type="PANTHER" id="PTHR30528:SF0">
    <property type="entry name" value="CYTOPLASMIC PROTEIN"/>
    <property type="match status" value="1"/>
</dbReference>
<organism evidence="1 2">
    <name type="scientific">Kribbella lupini</name>
    <dbReference type="NCBI Taxonomy" id="291602"/>
    <lineage>
        <taxon>Bacteria</taxon>
        <taxon>Bacillati</taxon>
        <taxon>Actinomycetota</taxon>
        <taxon>Actinomycetes</taxon>
        <taxon>Propionibacteriales</taxon>
        <taxon>Kribbellaceae</taxon>
        <taxon>Kribbella</taxon>
    </lineage>
</organism>
<evidence type="ECO:0000313" key="2">
    <source>
        <dbReference type="Proteomes" id="UP001500363"/>
    </source>
</evidence>
<dbReference type="Pfam" id="PF06224">
    <property type="entry name" value="AlkZ-like"/>
    <property type="match status" value="1"/>
</dbReference>
<reference evidence="2" key="1">
    <citation type="journal article" date="2019" name="Int. J. Syst. Evol. Microbiol.">
        <title>The Global Catalogue of Microorganisms (GCM) 10K type strain sequencing project: providing services to taxonomists for standard genome sequencing and annotation.</title>
        <authorList>
            <consortium name="The Broad Institute Genomics Platform"/>
            <consortium name="The Broad Institute Genome Sequencing Center for Infectious Disease"/>
            <person name="Wu L."/>
            <person name="Ma J."/>
        </authorList>
    </citation>
    <scope>NUCLEOTIDE SEQUENCE [LARGE SCALE GENOMIC DNA]</scope>
    <source>
        <strain evidence="2">JCM 14303</strain>
    </source>
</reference>
<comment type="caution">
    <text evidence="1">The sequence shown here is derived from an EMBL/GenBank/DDBJ whole genome shotgun (WGS) entry which is preliminary data.</text>
</comment>
<name>A0ABP4LVP6_9ACTN</name>
<keyword evidence="2" id="KW-1185">Reference proteome</keyword>
<sequence>MGLRRLTRDQARRIAVRAQLLDAPRPTDLVATVEQLTLLQIDPTAAVAPSADLVAWSRLGPSYQPEQLKHAVETDRTLFEFNALIRPMTDVGLYLADPDLHPSVQQWMTANESFQKDILAVLRDRGPVTSREIPDTCKVPWKSTGWTNNRNVTQMLELLVMTGQVAISGRIARERIWDLAENVYPTDLVVPTAAEATRRKNERRLRCLGIARAKGTAVPVEPAIVGEVGEPVEIEDTPGIWQLDPEASTDDLTGRTALLSPFDRLIHNRTRAVELWDFEYTLEMYKPAAQRRWGYFALPVLHGSQLIGKADLKADRKAGVLRVNALHPDVRFTRAITKAIDEELDNLAAWLALPKIERP</sequence>
<evidence type="ECO:0000313" key="1">
    <source>
        <dbReference type="EMBL" id="GAA1530782.1"/>
    </source>
</evidence>
<dbReference type="PANTHER" id="PTHR30528">
    <property type="entry name" value="CYTOPLASMIC PROTEIN"/>
    <property type="match status" value="1"/>
</dbReference>
<proteinExistence type="predicted"/>
<dbReference type="RefSeq" id="WP_344175318.1">
    <property type="nucleotide sequence ID" value="NZ_BAAANC010000002.1"/>
</dbReference>
<protein>
    <submittedName>
        <fullName evidence="1">Winged helix-turn-helix domain-containing protein</fullName>
    </submittedName>
</protein>
<dbReference type="Proteomes" id="UP001500363">
    <property type="component" value="Unassembled WGS sequence"/>
</dbReference>
<dbReference type="EMBL" id="BAAANC010000002">
    <property type="protein sequence ID" value="GAA1530782.1"/>
    <property type="molecule type" value="Genomic_DNA"/>
</dbReference>
<accession>A0ABP4LVP6</accession>
<gene>
    <name evidence="1" type="ORF">GCM10009741_35970</name>
</gene>